<dbReference type="EMBL" id="CAXLJL010000933">
    <property type="protein sequence ID" value="CAL5141950.1"/>
    <property type="molecule type" value="Genomic_DNA"/>
</dbReference>
<proteinExistence type="predicted"/>
<evidence type="ECO:0000313" key="3">
    <source>
        <dbReference type="Proteomes" id="UP001497525"/>
    </source>
</evidence>
<dbReference type="PANTHER" id="PTHR13651:SF0">
    <property type="entry name" value="PROTEIN ABITRAM"/>
    <property type="match status" value="1"/>
</dbReference>
<reference evidence="2" key="1">
    <citation type="submission" date="2024-06" db="EMBL/GenBank/DDBJ databases">
        <authorList>
            <person name="Liu X."/>
            <person name="Lenzi L."/>
            <person name="Haldenby T S."/>
            <person name="Uol C."/>
        </authorList>
    </citation>
    <scope>NUCLEOTIDE SEQUENCE</scope>
</reference>
<organism evidence="2 3">
    <name type="scientific">Calicophoron daubneyi</name>
    <name type="common">Rumen fluke</name>
    <name type="synonym">Paramphistomum daubneyi</name>
    <dbReference type="NCBI Taxonomy" id="300641"/>
    <lineage>
        <taxon>Eukaryota</taxon>
        <taxon>Metazoa</taxon>
        <taxon>Spiralia</taxon>
        <taxon>Lophotrochozoa</taxon>
        <taxon>Platyhelminthes</taxon>
        <taxon>Trematoda</taxon>
        <taxon>Digenea</taxon>
        <taxon>Plagiorchiida</taxon>
        <taxon>Pronocephalata</taxon>
        <taxon>Paramphistomoidea</taxon>
        <taxon>Paramphistomidae</taxon>
        <taxon>Calicophoron</taxon>
    </lineage>
</organism>
<dbReference type="GO" id="GO:0005634">
    <property type="term" value="C:nucleus"/>
    <property type="evidence" value="ECO:0007669"/>
    <property type="project" value="TreeGrafter"/>
</dbReference>
<comment type="caution">
    <text evidence="2">The sequence shown here is derived from an EMBL/GenBank/DDBJ whole genome shotgun (WGS) entry which is preliminary data.</text>
</comment>
<dbReference type="AlphaFoldDB" id="A0AAV2TZY0"/>
<feature type="compositionally biased region" description="Acidic residues" evidence="1">
    <location>
        <begin position="265"/>
        <end position="276"/>
    </location>
</feature>
<evidence type="ECO:0000313" key="2">
    <source>
        <dbReference type="EMBL" id="CAL5141950.1"/>
    </source>
</evidence>
<evidence type="ECO:0000256" key="1">
    <source>
        <dbReference type="SAM" id="MobiDB-lite"/>
    </source>
</evidence>
<dbReference type="PANTHER" id="PTHR13651">
    <property type="entry name" value="PROTEIN ABITRAM"/>
    <property type="match status" value="1"/>
</dbReference>
<feature type="region of interest" description="Disordered" evidence="1">
    <location>
        <begin position="260"/>
        <end position="283"/>
    </location>
</feature>
<sequence length="316" mass="35567">METDQTCNYNDCTWFRPFLNEIRPTGESKPLDNGCEFLVDNHARRFLDRYFDIAYMPDVGHQYRNDLCILRHSNGLYVVGLAFGHHLFRGCQSEDQGTEGVNCVQELPPHRIVNLDFQVSKNVNRLDTEVRGRKKHGAQFLSQSTDPIAIAVCNRGVKHILPCGVPGRLLEVNTNFGRNPASDMEAEAEKTLETKGSYDFCINPLGYNSDEILKDKSGSYLGIIATSYRKAKGLLNSYNLNKKIRRSAEASDECNGVEVVAKEGEEGEEEKEECQDDSSNGKNEMASEAVDWITALRIISGERCLVLEDYQKLRGL</sequence>
<dbReference type="Proteomes" id="UP001497525">
    <property type="component" value="Unassembled WGS sequence"/>
</dbReference>
<accession>A0AAV2TZY0</accession>
<dbReference type="InterPro" id="IPR039169">
    <property type="entry name" value="Abitram"/>
</dbReference>
<name>A0AAV2TZY0_CALDB</name>
<gene>
    <name evidence="2" type="ORF">CDAUBV1_LOCUS17238</name>
</gene>
<protein>
    <submittedName>
        <fullName evidence="2">Uncharacterized protein</fullName>
    </submittedName>
</protein>